<reference evidence="19" key="2">
    <citation type="submission" date="2025-09" db="UniProtKB">
        <authorList>
            <consortium name="Ensembl"/>
        </authorList>
    </citation>
    <scope>IDENTIFICATION</scope>
</reference>
<evidence type="ECO:0000256" key="13">
    <source>
        <dbReference type="ARBA" id="ARBA00042537"/>
    </source>
</evidence>
<feature type="compositionally biased region" description="Polar residues" evidence="17">
    <location>
        <begin position="363"/>
        <end position="373"/>
    </location>
</feature>
<evidence type="ECO:0000256" key="3">
    <source>
        <dbReference type="ARBA" id="ARBA00005023"/>
    </source>
</evidence>
<dbReference type="PIRSF" id="PIRSF000157">
    <property type="entry name" value="Oxoglu_dh_E1"/>
    <property type="match status" value="1"/>
</dbReference>
<accession>A0A8C7MDX8</accession>
<dbReference type="Ensembl" id="ENSOKIT00005049212.1">
    <property type="protein sequence ID" value="ENSOKIP00005046649.1"/>
    <property type="gene ID" value="ENSOKIG00005017359.1"/>
</dbReference>
<evidence type="ECO:0000256" key="8">
    <source>
        <dbReference type="ARBA" id="ARBA00023128"/>
    </source>
</evidence>
<evidence type="ECO:0000256" key="7">
    <source>
        <dbReference type="ARBA" id="ARBA00023052"/>
    </source>
</evidence>
<evidence type="ECO:0000256" key="15">
    <source>
        <dbReference type="ARBA" id="ARBA00045379"/>
    </source>
</evidence>
<evidence type="ECO:0000256" key="5">
    <source>
        <dbReference type="ARBA" id="ARBA00022946"/>
    </source>
</evidence>
<dbReference type="InterPro" id="IPR042179">
    <property type="entry name" value="KGD_C_sf"/>
</dbReference>
<comment type="subcellular location">
    <subcellularLocation>
        <location evidence="2">Mitochondrion</location>
    </subcellularLocation>
</comment>
<name>A0A8C7MDX8_ONCKI</name>
<keyword evidence="7" id="KW-0786">Thiamine pyrophosphate</keyword>
<dbReference type="InterPro" id="IPR005475">
    <property type="entry name" value="Transketolase-like_Pyr-bd"/>
</dbReference>
<reference evidence="19" key="1">
    <citation type="submission" date="2025-08" db="UniProtKB">
        <authorList>
            <consortium name="Ensembl"/>
        </authorList>
    </citation>
    <scope>IDENTIFICATION</scope>
</reference>
<evidence type="ECO:0000256" key="6">
    <source>
        <dbReference type="ARBA" id="ARBA00023002"/>
    </source>
</evidence>
<dbReference type="PANTHER" id="PTHR23152:SF4">
    <property type="entry name" value="2-OXOADIPATE DEHYDROGENASE COMPLEX COMPONENT E1"/>
    <property type="match status" value="1"/>
</dbReference>
<dbReference type="Pfam" id="PF00676">
    <property type="entry name" value="E1_dh"/>
    <property type="match status" value="1"/>
</dbReference>
<evidence type="ECO:0000256" key="11">
    <source>
        <dbReference type="ARBA" id="ARBA00041619"/>
    </source>
</evidence>
<dbReference type="InterPro" id="IPR029061">
    <property type="entry name" value="THDP-binding"/>
</dbReference>
<dbReference type="GO" id="GO:0030976">
    <property type="term" value="F:thiamine pyrophosphate binding"/>
    <property type="evidence" value="ECO:0007669"/>
    <property type="project" value="InterPro"/>
</dbReference>
<comment type="pathway">
    <text evidence="3">Amino-acid degradation.</text>
</comment>
<dbReference type="FunFam" id="3.40.50.12470:FF:000015">
    <property type="entry name" value="Dehydrogenase E1 and transketolase domain containing 1"/>
    <property type="match status" value="1"/>
</dbReference>
<evidence type="ECO:0000256" key="17">
    <source>
        <dbReference type="SAM" id="MobiDB-lite"/>
    </source>
</evidence>
<sequence length="926" mass="102727">MEPCGRLYLPAVTQPGIEPGSVVTPQALRCSALDCCTTREAKLILTNNCGPSVEFQNPDVAREPNSLPTPALHHLRFLCCACHRLRHNMLLNTGWVVISVIEIELIEWIYPFRPLHFNHGLARLVEAYRAHGHKAAKINPLLPNDPVEDSVPEINMLTGAVQGPLNTSGLRHFGKAEASVEEVIGYLEESYCGRISIETSQLTSLEEREWLADRFEQLKKEMFTAEERIKLAKLMLESQEFDHFLASKFSTVKRYGGEGAESMMGVFYEMFRLSAHSGVTDIVMGMPHRGRLNLLTGLLQFPPELMFRKMRGLSEFPADSPSIGDVLSHLTSSVELDFGAAHPLHVTMLPNPSHLEAINPVTQGKTRARQQLKQEGDYSPDENAQPGDKVVCLQVHGDASFSGQGIVPETFTISLLPHFRVGGSIHLIVNNQVGYTTPSARGRSSLYCSDVGKMVGCAVIHVNGDDADEVVRATRLAVEYQRRFRKDVILDLLCYRQWGHNELDEPSFTNPAMYKIIRSRKSTPDSYADQLISEGLMTEEERVAIRTAHYGMLNDKLTNMIFYSPPPMNLQGRWGGLEEPQARVTHWDTGVPAPLLQYVGAKSVEIPEGVQLHSHLGKMHVTGRLAKVENGTNLDWSTAEAMAFGSLLCQGFNIRISGQDVGRGTFSQRHAMIVCQDTNDMYIPLNHIDPEQKGFMEVCNSALSEEAVLGFEYGMAIAQPKLLPIWEAQFGDFFNGAQIIFDTFISGGEAKWLLQCGMVILLPHGYDGAGPEHSSCRIERFLQGATSSLVDMAPGTYFKPVIGDPSVTPASVQRVVLCSGKHYYALLKQRETSAATQTTALIRLEELCPFPLEALQQELNKYTNFVWSQEEPQNMGPWSFVAPRFEKQLACKLRLVSRPALPAPAVGIGALHQQQNEAVLTATFSS</sequence>
<feature type="region of interest" description="Disordered" evidence="17">
    <location>
        <begin position="363"/>
        <end position="385"/>
    </location>
</feature>
<protein>
    <recommendedName>
        <fullName evidence="10">2-oxoadipate dehydrogenase complex component E1</fullName>
    </recommendedName>
    <alternativeName>
        <fullName evidence="11">2-oxoadipate dehydrogenase, mitochondrial</fullName>
    </alternativeName>
    <alternativeName>
        <fullName evidence="14">Alpha-ketoadipate dehydrogenase</fullName>
    </alternativeName>
    <alternativeName>
        <fullName evidence="12">Dehydrogenase E1 and transketolase domain-containing protein 1</fullName>
    </alternativeName>
    <alternativeName>
        <fullName evidence="13">Probable 2-oxoglutarate dehydrogenase E1 component DHKTD1, mitochondrial</fullName>
    </alternativeName>
</protein>
<evidence type="ECO:0000256" key="12">
    <source>
        <dbReference type="ARBA" id="ARBA00042094"/>
    </source>
</evidence>
<dbReference type="Gene3D" id="3.40.50.11610">
    <property type="entry name" value="Multifunctional 2-oxoglutarate metabolism enzyme, C-terminal domain"/>
    <property type="match status" value="2"/>
</dbReference>
<dbReference type="SMART" id="SM00861">
    <property type="entry name" value="Transket_pyr"/>
    <property type="match status" value="1"/>
</dbReference>
<evidence type="ECO:0000256" key="16">
    <source>
        <dbReference type="ARBA" id="ARBA00051440"/>
    </source>
</evidence>
<dbReference type="CDD" id="cd02016">
    <property type="entry name" value="TPP_E1_OGDC_like"/>
    <property type="match status" value="1"/>
</dbReference>
<dbReference type="GO" id="GO:0005739">
    <property type="term" value="C:mitochondrion"/>
    <property type="evidence" value="ECO:0007669"/>
    <property type="project" value="UniProtKB-SubCell"/>
</dbReference>
<comment type="catalytic activity">
    <reaction evidence="16">
        <text>N(6)-[(R)-lipoyl]-L-lysyl-[protein] + 2-oxoadipate + H(+) = N(6)-[(R)-S(8)-glutaryldihydrolipoyl]-L-lysyl-[protein] + CO2</text>
        <dbReference type="Rhea" id="RHEA:69576"/>
        <dbReference type="Rhea" id="RHEA-COMP:10474"/>
        <dbReference type="Rhea" id="RHEA-COMP:20093"/>
        <dbReference type="ChEBI" id="CHEBI:15378"/>
        <dbReference type="ChEBI" id="CHEBI:16526"/>
        <dbReference type="ChEBI" id="CHEBI:57499"/>
        <dbReference type="ChEBI" id="CHEBI:83099"/>
        <dbReference type="ChEBI" id="CHEBI:184385"/>
    </reaction>
    <physiologicalReaction direction="left-to-right" evidence="16">
        <dbReference type="Rhea" id="RHEA:69577"/>
    </physiologicalReaction>
</comment>
<dbReference type="Pfam" id="PF02779">
    <property type="entry name" value="Transket_pyr"/>
    <property type="match status" value="1"/>
</dbReference>
<dbReference type="Pfam" id="PF16870">
    <property type="entry name" value="OxoGdeHyase_C"/>
    <property type="match status" value="1"/>
</dbReference>
<evidence type="ECO:0000256" key="2">
    <source>
        <dbReference type="ARBA" id="ARBA00004173"/>
    </source>
</evidence>
<comment type="function">
    <text evidence="15">2-oxoadipate dehydrogenase (E1a) component of the 2-oxoadipate dehydrogenase complex (OADHC). Participates in the first step, rate limiting for the overall conversion of 2-oxoadipate (alpha-ketoadipate) to glutaryl-CoA and CO(2) catalyzed by the whole OADHC. Catalyzes the irreversible decarboxylation of 2-oxoadipate via the thiamine diphosphate (ThDP) cofactor and subsequent transfer of the decarboxylated acyl intermediate on an oxidized dihydrolipoyl group that is covalently amidated to the E2 enzyme (dihydrolipoyllysine-residue succinyltransferase or DLST). Can catalyze the decarboxylation of 2-oxoglutarate in vitro, but at a much lower rate than 2-oxoadipate. Responsible for the last step of L-lysine, L-hydroxylysine and L-tryptophan catabolism with the common product being 2-oxoadipate.</text>
</comment>
<dbReference type="SUPFAM" id="SSF52518">
    <property type="entry name" value="Thiamin diphosphate-binding fold (THDP-binding)"/>
    <property type="match status" value="2"/>
</dbReference>
<dbReference type="FunFam" id="1.10.287.1150:FF:000005">
    <property type="entry name" value="probable 2-oxoglutarate dehydrogenase E1 component DHKTD1, mitochondrial"/>
    <property type="match status" value="1"/>
</dbReference>
<comment type="cofactor">
    <cofactor evidence="1">
        <name>thiamine diphosphate</name>
        <dbReference type="ChEBI" id="CHEBI:58937"/>
    </cofactor>
</comment>
<organism evidence="19 20">
    <name type="scientific">Oncorhynchus kisutch</name>
    <name type="common">Coho salmon</name>
    <name type="synonym">Salmo kisutch</name>
    <dbReference type="NCBI Taxonomy" id="8019"/>
    <lineage>
        <taxon>Eukaryota</taxon>
        <taxon>Metazoa</taxon>
        <taxon>Chordata</taxon>
        <taxon>Craniata</taxon>
        <taxon>Vertebrata</taxon>
        <taxon>Euteleostomi</taxon>
        <taxon>Actinopterygii</taxon>
        <taxon>Neopterygii</taxon>
        <taxon>Teleostei</taxon>
        <taxon>Protacanthopterygii</taxon>
        <taxon>Salmoniformes</taxon>
        <taxon>Salmonidae</taxon>
        <taxon>Salmoninae</taxon>
        <taxon>Oncorhynchus</taxon>
    </lineage>
</organism>
<keyword evidence="5" id="KW-0809">Transit peptide</keyword>
<evidence type="ECO:0000259" key="18">
    <source>
        <dbReference type="SMART" id="SM00861"/>
    </source>
</evidence>
<proteinExistence type="inferred from homology"/>
<dbReference type="InterPro" id="IPR001017">
    <property type="entry name" value="DH_E1"/>
</dbReference>
<keyword evidence="6" id="KW-0560">Oxidoreductase</keyword>
<evidence type="ECO:0000256" key="9">
    <source>
        <dbReference type="ARBA" id="ARBA00023152"/>
    </source>
</evidence>
<dbReference type="AlphaFoldDB" id="A0A8C7MDX8"/>
<dbReference type="FunFam" id="3.40.50.970:FF:000034">
    <property type="entry name" value="Probable 2-oxoglutarate dehydrogenase E1 component DHKTD1, mitochondrial"/>
    <property type="match status" value="1"/>
</dbReference>
<keyword evidence="8" id="KW-0496">Mitochondrion</keyword>
<evidence type="ECO:0000313" key="19">
    <source>
        <dbReference type="Ensembl" id="ENSOKIP00005046649.1"/>
    </source>
</evidence>
<dbReference type="Gene3D" id="3.40.50.12470">
    <property type="match status" value="2"/>
</dbReference>
<dbReference type="Proteomes" id="UP000694557">
    <property type="component" value="Unassembled WGS sequence"/>
</dbReference>
<dbReference type="InterPro" id="IPR031717">
    <property type="entry name" value="ODO-1/KGD_C"/>
</dbReference>
<keyword evidence="9" id="KW-0324">Glycolysis</keyword>
<comment type="similarity">
    <text evidence="4">Belongs to the alpha-ketoglutarate dehydrogenase family.</text>
</comment>
<dbReference type="GeneTree" id="ENSGT00950000183125"/>
<dbReference type="GO" id="GO:0016624">
    <property type="term" value="F:oxidoreductase activity, acting on the aldehyde or oxo group of donors, disulfide as acceptor"/>
    <property type="evidence" value="ECO:0007669"/>
    <property type="project" value="InterPro"/>
</dbReference>
<dbReference type="InterPro" id="IPR011603">
    <property type="entry name" value="2oxoglutarate_DH_E1"/>
</dbReference>
<dbReference type="FunFam" id="3.40.50.11610:FF:000005">
    <property type="entry name" value="Probable 2-oxoglutarate dehydrogenase E1 component DHKTD1, mitochondrial"/>
    <property type="match status" value="1"/>
</dbReference>
<dbReference type="Gene3D" id="3.40.50.970">
    <property type="match status" value="1"/>
</dbReference>
<keyword evidence="20" id="KW-1185">Reference proteome</keyword>
<dbReference type="PANTHER" id="PTHR23152">
    <property type="entry name" value="2-OXOGLUTARATE DEHYDROGENASE"/>
    <property type="match status" value="1"/>
</dbReference>
<evidence type="ECO:0000256" key="10">
    <source>
        <dbReference type="ARBA" id="ARBA00040865"/>
    </source>
</evidence>
<evidence type="ECO:0000313" key="20">
    <source>
        <dbReference type="Proteomes" id="UP000694557"/>
    </source>
</evidence>
<evidence type="ECO:0000256" key="1">
    <source>
        <dbReference type="ARBA" id="ARBA00001964"/>
    </source>
</evidence>
<evidence type="ECO:0000256" key="4">
    <source>
        <dbReference type="ARBA" id="ARBA00006936"/>
    </source>
</evidence>
<gene>
    <name evidence="19" type="primary">DHTKD1</name>
    <name evidence="19" type="synonym">LOC109867047</name>
</gene>
<feature type="domain" description="Transketolase-like pyrimidine-binding" evidence="18">
    <location>
        <begin position="634"/>
        <end position="833"/>
    </location>
</feature>
<evidence type="ECO:0000256" key="14">
    <source>
        <dbReference type="ARBA" id="ARBA00042817"/>
    </source>
</evidence>
<dbReference type="Gene3D" id="1.10.287.1150">
    <property type="entry name" value="TPP helical domain"/>
    <property type="match status" value="1"/>
</dbReference>
<dbReference type="GO" id="GO:0006096">
    <property type="term" value="P:glycolytic process"/>
    <property type="evidence" value="ECO:0007669"/>
    <property type="project" value="UniProtKB-KW"/>
</dbReference>